<dbReference type="SMART" id="SM01100">
    <property type="entry name" value="CRAL_TRIO_N"/>
    <property type="match status" value="1"/>
</dbReference>
<protein>
    <submittedName>
        <fullName evidence="4">Alpha-tocopherol transfer protein-like</fullName>
    </submittedName>
</protein>
<gene>
    <name evidence="4" type="primary">LOC113215889</name>
</gene>
<organism evidence="3 4">
    <name type="scientific">Frankliniella occidentalis</name>
    <name type="common">Western flower thrips</name>
    <name type="synonym">Euthrips occidentalis</name>
    <dbReference type="NCBI Taxonomy" id="133901"/>
    <lineage>
        <taxon>Eukaryota</taxon>
        <taxon>Metazoa</taxon>
        <taxon>Ecdysozoa</taxon>
        <taxon>Arthropoda</taxon>
        <taxon>Hexapoda</taxon>
        <taxon>Insecta</taxon>
        <taxon>Pterygota</taxon>
        <taxon>Neoptera</taxon>
        <taxon>Paraneoptera</taxon>
        <taxon>Thysanoptera</taxon>
        <taxon>Terebrantia</taxon>
        <taxon>Thripoidea</taxon>
        <taxon>Thripidae</taxon>
        <taxon>Frankliniella</taxon>
    </lineage>
</organism>
<dbReference type="GeneID" id="113215889"/>
<feature type="compositionally biased region" description="Low complexity" evidence="1">
    <location>
        <begin position="20"/>
        <end position="38"/>
    </location>
</feature>
<dbReference type="SUPFAM" id="SSF52087">
    <property type="entry name" value="CRAL/TRIO domain"/>
    <property type="match status" value="1"/>
</dbReference>
<dbReference type="Gene3D" id="3.40.525.10">
    <property type="entry name" value="CRAL-TRIO lipid binding domain"/>
    <property type="match status" value="1"/>
</dbReference>
<dbReference type="InterPro" id="IPR001251">
    <property type="entry name" value="CRAL-TRIO_dom"/>
</dbReference>
<dbReference type="OrthoDB" id="75724at2759"/>
<feature type="region of interest" description="Disordered" evidence="1">
    <location>
        <begin position="1"/>
        <end position="72"/>
    </location>
</feature>
<dbReference type="PRINTS" id="PR00180">
    <property type="entry name" value="CRETINALDHBP"/>
</dbReference>
<dbReference type="InterPro" id="IPR036273">
    <property type="entry name" value="CRAL/TRIO_N_dom_sf"/>
</dbReference>
<reference evidence="4" key="1">
    <citation type="submission" date="2025-08" db="UniProtKB">
        <authorList>
            <consortium name="RefSeq"/>
        </authorList>
    </citation>
    <scope>IDENTIFICATION</scope>
    <source>
        <tissue evidence="4">Whole organism</tissue>
    </source>
</reference>
<dbReference type="Proteomes" id="UP000504606">
    <property type="component" value="Unplaced"/>
</dbReference>
<feature type="domain" description="CRAL/TRIO N-terminal" evidence="2">
    <location>
        <begin position="142"/>
        <end position="167"/>
    </location>
</feature>
<sequence>MGLGKKLLLTRGGSKKRTKQQQQQQDGPPAAAVDPAAGELGDKDGGPGGPPVPDVVRGTPLAAQQQQRHLADEDVADAVQDVFQDAVEGAEGGAPDPPWQLTGAWLQRARDELHEDPDQTPALLDRLRALVQEEPELKARSDDAFLIRFLRARKFNVVKAHKTVQRYYQMKRKHPNLCRADHVDRLGGMMAAELHGVLDGRDQAGCRVLAVKIDNYSTALHTVDDFFRLNVVALEQMVRDPETQVSGINVIVDLGGFGIQHTAFLTPYYVKNTSEVIQVGAARVRECTIDIKTITKTTQLFIFLKRQI</sequence>
<feature type="compositionally biased region" description="Low complexity" evidence="1">
    <location>
        <begin position="1"/>
        <end position="12"/>
    </location>
</feature>
<evidence type="ECO:0000313" key="3">
    <source>
        <dbReference type="Proteomes" id="UP000504606"/>
    </source>
</evidence>
<dbReference type="Pfam" id="PF00650">
    <property type="entry name" value="CRAL_TRIO"/>
    <property type="match status" value="1"/>
</dbReference>
<dbReference type="GO" id="GO:0016020">
    <property type="term" value="C:membrane"/>
    <property type="evidence" value="ECO:0007669"/>
    <property type="project" value="TreeGrafter"/>
</dbReference>
<dbReference type="KEGG" id="foc:113215889"/>
<dbReference type="InterPro" id="IPR036865">
    <property type="entry name" value="CRAL-TRIO_dom_sf"/>
</dbReference>
<proteinExistence type="predicted"/>
<name>A0A9C6WZG5_FRAOC</name>
<dbReference type="Pfam" id="PF03765">
    <property type="entry name" value="CRAL_TRIO_N"/>
    <property type="match status" value="1"/>
</dbReference>
<dbReference type="PANTHER" id="PTHR10174:SF130">
    <property type="entry name" value="ALPHA-TOCOPHEROL TRANSFER PROTEIN-LIKE"/>
    <property type="match status" value="1"/>
</dbReference>
<keyword evidence="3" id="KW-1185">Reference proteome</keyword>
<dbReference type="Gene3D" id="1.10.8.20">
    <property type="entry name" value="N-terminal domain of phosphatidylinositol transfer protein sec14p"/>
    <property type="match status" value="1"/>
</dbReference>
<dbReference type="InterPro" id="IPR011074">
    <property type="entry name" value="CRAL/TRIO_N_dom"/>
</dbReference>
<evidence type="ECO:0000313" key="4">
    <source>
        <dbReference type="RefSeq" id="XP_052125929.1"/>
    </source>
</evidence>
<evidence type="ECO:0000256" key="1">
    <source>
        <dbReference type="SAM" id="MobiDB-lite"/>
    </source>
</evidence>
<dbReference type="GO" id="GO:1902936">
    <property type="term" value="F:phosphatidylinositol bisphosphate binding"/>
    <property type="evidence" value="ECO:0007669"/>
    <property type="project" value="TreeGrafter"/>
</dbReference>
<evidence type="ECO:0000259" key="2">
    <source>
        <dbReference type="SMART" id="SM01100"/>
    </source>
</evidence>
<dbReference type="SUPFAM" id="SSF46938">
    <property type="entry name" value="CRAL/TRIO N-terminal domain"/>
    <property type="match status" value="1"/>
</dbReference>
<accession>A0A9C6WZG5</accession>
<dbReference type="RefSeq" id="XP_052125929.1">
    <property type="nucleotide sequence ID" value="XM_052269969.1"/>
</dbReference>
<dbReference type="PANTHER" id="PTHR10174">
    <property type="entry name" value="ALPHA-TOCOPHEROL TRANSFER PROTEIN-RELATED"/>
    <property type="match status" value="1"/>
</dbReference>
<dbReference type="CDD" id="cd00170">
    <property type="entry name" value="SEC14"/>
    <property type="match status" value="1"/>
</dbReference>
<dbReference type="AlphaFoldDB" id="A0A9C6WZG5"/>